<proteinExistence type="predicted"/>
<accession>A0A382K3T9</accession>
<sequence>GEITAADFMDIFMEDFGRDSSPALYDTSTFTITTEDEGLYSLHPKFGSHSEGSHDFICGNGDVISFKLVNDDNGDCPDGADEQWYDSGTPSNTSDDCQMWNSACAGDYINWFDCHDGSEIWIVEVNNGEANCSYGEDEAYDDSSHWYGHVFLYTGNFTDVPDSTENLIGATTHFCGYKDENKTEVHCEDVWEGLLGAGDYTIVTAGECWDEWTDEDGDGEYESRELRCDNHGDYTHVLESGDVVEEFHGTVENVRERDTFWADIAYQLPGQSNSESDQSYARVMAESVFVTDAGSSEWNGEYYRVEDECGGRGDGCRNNYQMQDADGDWTSRHLFTNEGGYWYLDEPNVGSAYRAPSEDGVMTPPVEGWEVHPDSNASSPAPTILVVHPDSKDKEERYNEIKEELGLSDIDDSLVALGYTLDLTNAHWML</sequence>
<feature type="non-terminal residue" evidence="2">
    <location>
        <position position="430"/>
    </location>
</feature>
<gene>
    <name evidence="2" type="ORF">METZ01_LOCUS270175</name>
</gene>
<evidence type="ECO:0000256" key="1">
    <source>
        <dbReference type="ARBA" id="ARBA00023157"/>
    </source>
</evidence>
<feature type="non-terminal residue" evidence="2">
    <location>
        <position position="1"/>
    </location>
</feature>
<organism evidence="2">
    <name type="scientific">marine metagenome</name>
    <dbReference type="NCBI Taxonomy" id="408172"/>
    <lineage>
        <taxon>unclassified sequences</taxon>
        <taxon>metagenomes</taxon>
        <taxon>ecological metagenomes</taxon>
    </lineage>
</organism>
<dbReference type="InterPro" id="IPR036055">
    <property type="entry name" value="LDL_receptor-like_sf"/>
</dbReference>
<protein>
    <submittedName>
        <fullName evidence="2">Uncharacterized protein</fullName>
    </submittedName>
</protein>
<name>A0A382K3T9_9ZZZZ</name>
<dbReference type="SUPFAM" id="SSF57424">
    <property type="entry name" value="LDL receptor-like module"/>
    <property type="match status" value="1"/>
</dbReference>
<dbReference type="EMBL" id="UINC01077311">
    <property type="protein sequence ID" value="SVC17321.1"/>
    <property type="molecule type" value="Genomic_DNA"/>
</dbReference>
<dbReference type="AlphaFoldDB" id="A0A382K3T9"/>
<reference evidence="2" key="1">
    <citation type="submission" date="2018-05" db="EMBL/GenBank/DDBJ databases">
        <authorList>
            <person name="Lanie J.A."/>
            <person name="Ng W.-L."/>
            <person name="Kazmierczak K.M."/>
            <person name="Andrzejewski T.M."/>
            <person name="Davidsen T.M."/>
            <person name="Wayne K.J."/>
            <person name="Tettelin H."/>
            <person name="Glass J.I."/>
            <person name="Rusch D."/>
            <person name="Podicherti R."/>
            <person name="Tsui H.-C.T."/>
            <person name="Winkler M.E."/>
        </authorList>
    </citation>
    <scope>NUCLEOTIDE SEQUENCE</scope>
</reference>
<keyword evidence="1" id="KW-1015">Disulfide bond</keyword>
<evidence type="ECO:0000313" key="2">
    <source>
        <dbReference type="EMBL" id="SVC17321.1"/>
    </source>
</evidence>